<keyword evidence="3" id="KW-0067">ATP-binding</keyword>
<dbReference type="Gene3D" id="3.40.50.620">
    <property type="entry name" value="HUPs"/>
    <property type="match status" value="2"/>
</dbReference>
<dbReference type="Pfam" id="PF00582">
    <property type="entry name" value="Usp"/>
    <property type="match status" value="2"/>
</dbReference>
<name>A0A1S1PGX3_9ACTN</name>
<sequence>MQEATVSTESTRTILVGIDGSAGSEAALRWALETARIEHRPVTALLGWTADGLPRPVYQAAATADYKGLAAAATEMLDRTIERVPMPDLPIELRRLVVDQDPVDALVAEAKNASLTVIGARSPGLAHRILAGSVAQRFLHHCSGPVVVVRGTATDDLPDQRPIVVGVDGSAPSQAAVRWAEANAAERGVPLHIVHGYHSNITTLGVPLDDFYPSLRAGAEQLLTDIATADIDDESDVEVSLQAVDDTPTRALLNASAHAQLVVVGTRGRGGFAELVLGSTAHQCVLHAACPVAVIHG</sequence>
<dbReference type="PANTHER" id="PTHR46268">
    <property type="entry name" value="STRESS RESPONSE PROTEIN NHAX"/>
    <property type="match status" value="1"/>
</dbReference>
<protein>
    <submittedName>
        <fullName evidence="5">Universal stress protein UspA</fullName>
    </submittedName>
</protein>
<dbReference type="EMBL" id="MAXA01000263">
    <property type="protein sequence ID" value="OHV20481.1"/>
    <property type="molecule type" value="Genomic_DNA"/>
</dbReference>
<keyword evidence="6" id="KW-1185">Reference proteome</keyword>
<reference evidence="6" key="1">
    <citation type="submission" date="2016-07" db="EMBL/GenBank/DDBJ databases">
        <title>Frankia sp. NRRL B-16219 Genome sequencing.</title>
        <authorList>
            <person name="Ghodhbane-Gtari F."/>
            <person name="Swanson E."/>
            <person name="Gueddou A."/>
            <person name="Louati M."/>
            <person name="Nouioui I."/>
            <person name="Hezbri K."/>
            <person name="Abebe-Akele F."/>
            <person name="Simpson S."/>
            <person name="Morris K."/>
            <person name="Thomas K."/>
            <person name="Gtari M."/>
            <person name="Tisa L.S."/>
        </authorList>
    </citation>
    <scope>NUCLEOTIDE SEQUENCE [LARGE SCALE GENOMIC DNA]</scope>
    <source>
        <strain evidence="6">NRRL B-16219</strain>
    </source>
</reference>
<dbReference type="InterPro" id="IPR006016">
    <property type="entry name" value="UspA"/>
</dbReference>
<dbReference type="InterPro" id="IPR006015">
    <property type="entry name" value="Universal_stress_UspA"/>
</dbReference>
<accession>A0A1S1PGX3</accession>
<comment type="caution">
    <text evidence="5">The sequence shown here is derived from an EMBL/GenBank/DDBJ whole genome shotgun (WGS) entry which is preliminary data.</text>
</comment>
<keyword evidence="2" id="KW-0547">Nucleotide-binding</keyword>
<dbReference type="Proteomes" id="UP000179769">
    <property type="component" value="Unassembled WGS sequence"/>
</dbReference>
<gene>
    <name evidence="5" type="ORF">BBK14_27840</name>
</gene>
<dbReference type="PANTHER" id="PTHR46268:SF27">
    <property type="entry name" value="UNIVERSAL STRESS PROTEIN RV2623"/>
    <property type="match status" value="1"/>
</dbReference>
<dbReference type="SUPFAM" id="SSF52402">
    <property type="entry name" value="Adenine nucleotide alpha hydrolases-like"/>
    <property type="match status" value="2"/>
</dbReference>
<dbReference type="PRINTS" id="PR01438">
    <property type="entry name" value="UNVRSLSTRESS"/>
</dbReference>
<evidence type="ECO:0000256" key="3">
    <source>
        <dbReference type="ARBA" id="ARBA00022840"/>
    </source>
</evidence>
<dbReference type="GO" id="GO:0005524">
    <property type="term" value="F:ATP binding"/>
    <property type="evidence" value="ECO:0007669"/>
    <property type="project" value="UniProtKB-KW"/>
</dbReference>
<comment type="similarity">
    <text evidence="1">Belongs to the universal stress protein A family.</text>
</comment>
<dbReference type="CDD" id="cd00293">
    <property type="entry name" value="USP-like"/>
    <property type="match status" value="1"/>
</dbReference>
<feature type="domain" description="UspA" evidence="4">
    <location>
        <begin position="161"/>
        <end position="296"/>
    </location>
</feature>
<dbReference type="AlphaFoldDB" id="A0A1S1PGX3"/>
<evidence type="ECO:0000256" key="1">
    <source>
        <dbReference type="ARBA" id="ARBA00008791"/>
    </source>
</evidence>
<evidence type="ECO:0000313" key="6">
    <source>
        <dbReference type="Proteomes" id="UP000179769"/>
    </source>
</evidence>
<proteinExistence type="inferred from homology"/>
<evidence type="ECO:0000256" key="2">
    <source>
        <dbReference type="ARBA" id="ARBA00022741"/>
    </source>
</evidence>
<feature type="domain" description="UspA" evidence="4">
    <location>
        <begin position="12"/>
        <end position="150"/>
    </location>
</feature>
<evidence type="ECO:0000259" key="4">
    <source>
        <dbReference type="Pfam" id="PF00582"/>
    </source>
</evidence>
<organism evidence="5 6">
    <name type="scientific">Parafrankia soli</name>
    <dbReference type="NCBI Taxonomy" id="2599596"/>
    <lineage>
        <taxon>Bacteria</taxon>
        <taxon>Bacillati</taxon>
        <taxon>Actinomycetota</taxon>
        <taxon>Actinomycetes</taxon>
        <taxon>Frankiales</taxon>
        <taxon>Frankiaceae</taxon>
        <taxon>Parafrankia</taxon>
    </lineage>
</organism>
<dbReference type="InterPro" id="IPR014729">
    <property type="entry name" value="Rossmann-like_a/b/a_fold"/>
</dbReference>
<evidence type="ECO:0000313" key="5">
    <source>
        <dbReference type="EMBL" id="OHV20481.1"/>
    </source>
</evidence>